<proteinExistence type="predicted"/>
<dbReference type="Proteomes" id="UP000299102">
    <property type="component" value="Unassembled WGS sequence"/>
</dbReference>
<accession>A0A4C1YIG7</accession>
<name>A0A4C1YIG7_EUMVA</name>
<reference evidence="1 2" key="1">
    <citation type="journal article" date="2019" name="Commun. Biol.">
        <title>The bagworm genome reveals a unique fibroin gene that provides high tensile strength.</title>
        <authorList>
            <person name="Kono N."/>
            <person name="Nakamura H."/>
            <person name="Ohtoshi R."/>
            <person name="Tomita M."/>
            <person name="Numata K."/>
            <person name="Arakawa K."/>
        </authorList>
    </citation>
    <scope>NUCLEOTIDE SEQUENCE [LARGE SCALE GENOMIC DNA]</scope>
</reference>
<evidence type="ECO:0000313" key="1">
    <source>
        <dbReference type="EMBL" id="GBP74784.1"/>
    </source>
</evidence>
<evidence type="ECO:0000313" key="2">
    <source>
        <dbReference type="Proteomes" id="UP000299102"/>
    </source>
</evidence>
<dbReference type="AlphaFoldDB" id="A0A4C1YIG7"/>
<dbReference type="EMBL" id="BGZK01001222">
    <property type="protein sequence ID" value="GBP74784.1"/>
    <property type="molecule type" value="Genomic_DNA"/>
</dbReference>
<organism evidence="1 2">
    <name type="scientific">Eumeta variegata</name>
    <name type="common">Bagworm moth</name>
    <name type="synonym">Eumeta japonica</name>
    <dbReference type="NCBI Taxonomy" id="151549"/>
    <lineage>
        <taxon>Eukaryota</taxon>
        <taxon>Metazoa</taxon>
        <taxon>Ecdysozoa</taxon>
        <taxon>Arthropoda</taxon>
        <taxon>Hexapoda</taxon>
        <taxon>Insecta</taxon>
        <taxon>Pterygota</taxon>
        <taxon>Neoptera</taxon>
        <taxon>Endopterygota</taxon>
        <taxon>Lepidoptera</taxon>
        <taxon>Glossata</taxon>
        <taxon>Ditrysia</taxon>
        <taxon>Tineoidea</taxon>
        <taxon>Psychidae</taxon>
        <taxon>Oiketicinae</taxon>
        <taxon>Eumeta</taxon>
    </lineage>
</organism>
<comment type="caution">
    <text evidence="1">The sequence shown here is derived from an EMBL/GenBank/DDBJ whole genome shotgun (WGS) entry which is preliminary data.</text>
</comment>
<sequence>MALSRGKRAGELSEYLLCDHLVTADHGYTHSPKEVTSVLPAYWEGIRYLMKRESKKCFTLPENKKKLEHNLSSSATRRELDAPICECVCRLTDGSGGWLEAGRDPIAGV</sequence>
<protein>
    <submittedName>
        <fullName evidence="1">Uncharacterized protein</fullName>
    </submittedName>
</protein>
<keyword evidence="2" id="KW-1185">Reference proteome</keyword>
<gene>
    <name evidence="1" type="ORF">EVAR_98171_1</name>
</gene>